<accession>A0A5B7J4N6</accession>
<protein>
    <submittedName>
        <fullName evidence="1">Uncharacterized protein</fullName>
    </submittedName>
</protein>
<dbReference type="EMBL" id="VSRR010074606">
    <property type="protein sequence ID" value="MPC87474.1"/>
    <property type="molecule type" value="Genomic_DNA"/>
</dbReference>
<sequence>MTAGIFPPRLRLGSHFYESPMCLAEHDWLMSKGYKLADPKIIAEVQLVKKRGREEFLEIKT</sequence>
<comment type="caution">
    <text evidence="1">The sequence shown here is derived from an EMBL/GenBank/DDBJ whole genome shotgun (WGS) entry which is preliminary data.</text>
</comment>
<dbReference type="Proteomes" id="UP000324222">
    <property type="component" value="Unassembled WGS sequence"/>
</dbReference>
<dbReference type="AlphaFoldDB" id="A0A5B7J4N6"/>
<evidence type="ECO:0000313" key="2">
    <source>
        <dbReference type="Proteomes" id="UP000324222"/>
    </source>
</evidence>
<evidence type="ECO:0000313" key="1">
    <source>
        <dbReference type="EMBL" id="MPC87474.1"/>
    </source>
</evidence>
<organism evidence="1 2">
    <name type="scientific">Portunus trituberculatus</name>
    <name type="common">Swimming crab</name>
    <name type="synonym">Neptunus trituberculatus</name>
    <dbReference type="NCBI Taxonomy" id="210409"/>
    <lineage>
        <taxon>Eukaryota</taxon>
        <taxon>Metazoa</taxon>
        <taxon>Ecdysozoa</taxon>
        <taxon>Arthropoda</taxon>
        <taxon>Crustacea</taxon>
        <taxon>Multicrustacea</taxon>
        <taxon>Malacostraca</taxon>
        <taxon>Eumalacostraca</taxon>
        <taxon>Eucarida</taxon>
        <taxon>Decapoda</taxon>
        <taxon>Pleocyemata</taxon>
        <taxon>Brachyura</taxon>
        <taxon>Eubrachyura</taxon>
        <taxon>Portunoidea</taxon>
        <taxon>Portunidae</taxon>
        <taxon>Portuninae</taxon>
        <taxon>Portunus</taxon>
    </lineage>
</organism>
<name>A0A5B7J4N6_PORTR</name>
<reference evidence="1 2" key="1">
    <citation type="submission" date="2019-05" db="EMBL/GenBank/DDBJ databases">
        <title>Another draft genome of Portunus trituberculatus and its Hox gene families provides insights of decapod evolution.</title>
        <authorList>
            <person name="Jeong J.-H."/>
            <person name="Song I."/>
            <person name="Kim S."/>
            <person name="Choi T."/>
            <person name="Kim D."/>
            <person name="Ryu S."/>
            <person name="Kim W."/>
        </authorList>
    </citation>
    <scope>NUCLEOTIDE SEQUENCE [LARGE SCALE GENOMIC DNA]</scope>
    <source>
        <tissue evidence="1">Muscle</tissue>
    </source>
</reference>
<gene>
    <name evidence="1" type="ORF">E2C01_082336</name>
</gene>
<keyword evidence="2" id="KW-1185">Reference proteome</keyword>
<proteinExistence type="predicted"/>